<reference evidence="2" key="1">
    <citation type="journal article" date="2015" name="Nature">
        <title>Complex archaea that bridge the gap between prokaryotes and eukaryotes.</title>
        <authorList>
            <person name="Spang A."/>
            <person name="Saw J.H."/>
            <person name="Jorgensen S.L."/>
            <person name="Zaremba-Niedzwiedzka K."/>
            <person name="Martijn J."/>
            <person name="Lind A.E."/>
            <person name="van Eijk R."/>
            <person name="Schleper C."/>
            <person name="Guy L."/>
            <person name="Ettema T.J."/>
        </authorList>
    </citation>
    <scope>NUCLEOTIDE SEQUENCE</scope>
</reference>
<evidence type="ECO:0000313" key="2">
    <source>
        <dbReference type="EMBL" id="KKK49104.1"/>
    </source>
</evidence>
<feature type="compositionally biased region" description="Basic and acidic residues" evidence="1">
    <location>
        <begin position="39"/>
        <end position="50"/>
    </location>
</feature>
<accession>A0A0F8Y4M0</accession>
<dbReference type="EMBL" id="LAZR01068725">
    <property type="protein sequence ID" value="KKK49104.1"/>
    <property type="molecule type" value="Genomic_DNA"/>
</dbReference>
<comment type="caution">
    <text evidence="2">The sequence shown here is derived from an EMBL/GenBank/DDBJ whole genome shotgun (WGS) entry which is preliminary data.</text>
</comment>
<organism evidence="2">
    <name type="scientific">marine sediment metagenome</name>
    <dbReference type="NCBI Taxonomy" id="412755"/>
    <lineage>
        <taxon>unclassified sequences</taxon>
        <taxon>metagenomes</taxon>
        <taxon>ecological metagenomes</taxon>
    </lineage>
</organism>
<name>A0A0F8Y4M0_9ZZZZ</name>
<feature type="region of interest" description="Disordered" evidence="1">
    <location>
        <begin position="37"/>
        <end position="59"/>
    </location>
</feature>
<dbReference type="AlphaFoldDB" id="A0A0F8Y4M0"/>
<sequence length="59" mass="6469">MYPTVTDHGVRYVMPMVRLEGLESESVLVHGYSSSAAVRPDRANGDRTHPIPDTLGRSS</sequence>
<gene>
    <name evidence="2" type="ORF">LCGC14_3138440</name>
</gene>
<evidence type="ECO:0000256" key="1">
    <source>
        <dbReference type="SAM" id="MobiDB-lite"/>
    </source>
</evidence>
<proteinExistence type="predicted"/>
<protein>
    <submittedName>
        <fullName evidence="2">Uncharacterized protein</fullName>
    </submittedName>
</protein>